<name>A0A9D4UI14_ADICA</name>
<dbReference type="AlphaFoldDB" id="A0A9D4UI14"/>
<reference evidence="1" key="1">
    <citation type="submission" date="2021-01" db="EMBL/GenBank/DDBJ databases">
        <title>Adiantum capillus-veneris genome.</title>
        <authorList>
            <person name="Fang Y."/>
            <person name="Liao Q."/>
        </authorList>
    </citation>
    <scope>NUCLEOTIDE SEQUENCE</scope>
    <source>
        <strain evidence="1">H3</strain>
        <tissue evidence="1">Leaf</tissue>
    </source>
</reference>
<gene>
    <name evidence="1" type="ORF">GOP47_0018224</name>
</gene>
<keyword evidence="2" id="KW-1185">Reference proteome</keyword>
<feature type="non-terminal residue" evidence="1">
    <location>
        <position position="1"/>
    </location>
</feature>
<evidence type="ECO:0000313" key="2">
    <source>
        <dbReference type="Proteomes" id="UP000886520"/>
    </source>
</evidence>
<organism evidence="1 2">
    <name type="scientific">Adiantum capillus-veneris</name>
    <name type="common">Maidenhair fern</name>
    <dbReference type="NCBI Taxonomy" id="13818"/>
    <lineage>
        <taxon>Eukaryota</taxon>
        <taxon>Viridiplantae</taxon>
        <taxon>Streptophyta</taxon>
        <taxon>Embryophyta</taxon>
        <taxon>Tracheophyta</taxon>
        <taxon>Polypodiopsida</taxon>
        <taxon>Polypodiidae</taxon>
        <taxon>Polypodiales</taxon>
        <taxon>Pteridineae</taxon>
        <taxon>Pteridaceae</taxon>
        <taxon>Vittarioideae</taxon>
        <taxon>Adiantum</taxon>
    </lineage>
</organism>
<accession>A0A9D4UI14</accession>
<evidence type="ECO:0000313" key="1">
    <source>
        <dbReference type="EMBL" id="KAI5067696.1"/>
    </source>
</evidence>
<comment type="caution">
    <text evidence="1">The sequence shown here is derived from an EMBL/GenBank/DDBJ whole genome shotgun (WGS) entry which is preliminary data.</text>
</comment>
<protein>
    <submittedName>
        <fullName evidence="1">Uncharacterized protein</fullName>
    </submittedName>
</protein>
<dbReference type="EMBL" id="JABFUD020000017">
    <property type="protein sequence ID" value="KAI5067696.1"/>
    <property type="molecule type" value="Genomic_DNA"/>
</dbReference>
<proteinExistence type="predicted"/>
<dbReference type="Proteomes" id="UP000886520">
    <property type="component" value="Chromosome 17"/>
</dbReference>
<sequence length="104" mass="11358">SIYDWLVRRYAFVKEASASSVQQLASCASRRPVFQNPTSKQPLAIPSVSLSSAIAPLQPASPAHPLKVLSQALPISSAPVCRFPSRPFRKPELRPLNFLLGFLS</sequence>